<evidence type="ECO:0008006" key="14">
    <source>
        <dbReference type="Google" id="ProtNLM"/>
    </source>
</evidence>
<dbReference type="Gene3D" id="3.10.129.110">
    <property type="entry name" value="Polyketide synthase dehydratase"/>
    <property type="match status" value="1"/>
</dbReference>
<keyword evidence="6" id="KW-0012">Acyltransferase</keyword>
<dbReference type="InterPro" id="IPR002364">
    <property type="entry name" value="Quin_OxRdtase/zeta-crystal_CS"/>
</dbReference>
<evidence type="ECO:0000256" key="5">
    <source>
        <dbReference type="ARBA" id="ARBA00023268"/>
    </source>
</evidence>
<evidence type="ECO:0000259" key="10">
    <source>
        <dbReference type="PROSITE" id="PS52004"/>
    </source>
</evidence>
<dbReference type="Gene3D" id="3.40.47.10">
    <property type="match status" value="1"/>
</dbReference>
<dbReference type="PROSITE" id="PS01162">
    <property type="entry name" value="QOR_ZETA_CRYSTAL"/>
    <property type="match status" value="1"/>
</dbReference>
<keyword evidence="1" id="KW-0596">Phosphopantetheine</keyword>
<dbReference type="Pfam" id="PF08240">
    <property type="entry name" value="ADH_N"/>
    <property type="match status" value="1"/>
</dbReference>
<dbReference type="PROSITE" id="PS52019">
    <property type="entry name" value="PKS_MFAS_DH"/>
    <property type="match status" value="1"/>
</dbReference>
<comment type="caution">
    <text evidence="12">The sequence shown here is derived from an EMBL/GenBank/DDBJ whole genome shotgun (WGS) entry which is preliminary data.</text>
</comment>
<dbReference type="InterPro" id="IPR014043">
    <property type="entry name" value="Acyl_transferase_dom"/>
</dbReference>
<dbReference type="InterPro" id="IPR020807">
    <property type="entry name" value="PKS_DH"/>
</dbReference>
<dbReference type="SMART" id="SM00825">
    <property type="entry name" value="PKS_KS"/>
    <property type="match status" value="1"/>
</dbReference>
<feature type="region of interest" description="Disordered" evidence="8">
    <location>
        <begin position="1770"/>
        <end position="1822"/>
    </location>
</feature>
<dbReference type="Pfam" id="PF21089">
    <property type="entry name" value="PKS_DH_N"/>
    <property type="match status" value="1"/>
</dbReference>
<dbReference type="Gene3D" id="1.10.1200.10">
    <property type="entry name" value="ACP-like"/>
    <property type="match status" value="1"/>
</dbReference>
<evidence type="ECO:0000256" key="3">
    <source>
        <dbReference type="ARBA" id="ARBA00022679"/>
    </source>
</evidence>
<dbReference type="InterPro" id="IPR050091">
    <property type="entry name" value="PKS_NRPS_Biosynth_Enz"/>
</dbReference>
<feature type="region of interest" description="Disordered" evidence="8">
    <location>
        <begin position="1316"/>
        <end position="1365"/>
    </location>
</feature>
<evidence type="ECO:0000259" key="11">
    <source>
        <dbReference type="PROSITE" id="PS52019"/>
    </source>
</evidence>
<feature type="region of interest" description="N-terminal hotdog fold" evidence="7">
    <location>
        <begin position="922"/>
        <end position="1045"/>
    </location>
</feature>
<dbReference type="SMART" id="SM00827">
    <property type="entry name" value="PKS_AT"/>
    <property type="match status" value="1"/>
</dbReference>
<dbReference type="CDD" id="cd00833">
    <property type="entry name" value="PKS"/>
    <property type="match status" value="1"/>
</dbReference>
<dbReference type="CDD" id="cd05195">
    <property type="entry name" value="enoyl_red"/>
    <property type="match status" value="1"/>
</dbReference>
<dbReference type="InterPro" id="IPR013149">
    <property type="entry name" value="ADH-like_C"/>
</dbReference>
<dbReference type="Pfam" id="PF00698">
    <property type="entry name" value="Acyl_transf_1"/>
    <property type="match status" value="1"/>
</dbReference>
<keyword evidence="5" id="KW-0511">Multifunctional enzyme</keyword>
<dbReference type="Pfam" id="PF00550">
    <property type="entry name" value="PP-binding"/>
    <property type="match status" value="1"/>
</dbReference>
<dbReference type="Pfam" id="PF16197">
    <property type="entry name" value="KAsynt_C_assoc"/>
    <property type="match status" value="1"/>
</dbReference>
<dbReference type="Pfam" id="PF00109">
    <property type="entry name" value="ketoacyl-synt"/>
    <property type="match status" value="1"/>
</dbReference>
<dbReference type="InterPro" id="IPR006162">
    <property type="entry name" value="Ppantetheine_attach_site"/>
</dbReference>
<dbReference type="InterPro" id="IPR032821">
    <property type="entry name" value="PKS_assoc"/>
</dbReference>
<dbReference type="InterPro" id="IPR036291">
    <property type="entry name" value="NAD(P)-bd_dom_sf"/>
</dbReference>
<evidence type="ECO:0000259" key="9">
    <source>
        <dbReference type="PROSITE" id="PS50075"/>
    </source>
</evidence>
<dbReference type="InterPro" id="IPR018201">
    <property type="entry name" value="Ketoacyl_synth_AS"/>
</dbReference>
<organism evidence="12 13">
    <name type="scientific">Microbispora amethystogenes</name>
    <dbReference type="NCBI Taxonomy" id="1427754"/>
    <lineage>
        <taxon>Bacteria</taxon>
        <taxon>Bacillati</taxon>
        <taxon>Actinomycetota</taxon>
        <taxon>Actinomycetes</taxon>
        <taxon>Streptosporangiales</taxon>
        <taxon>Streptosporangiaceae</taxon>
        <taxon>Microbispora</taxon>
    </lineage>
</organism>
<feature type="compositionally biased region" description="Basic and acidic residues" evidence="8">
    <location>
        <begin position="1340"/>
        <end position="1365"/>
    </location>
</feature>
<dbReference type="InterPro" id="IPR014030">
    <property type="entry name" value="Ketoacyl_synth_N"/>
</dbReference>
<proteinExistence type="predicted"/>
<feature type="domain" description="PKS/mFAS DH" evidence="11">
    <location>
        <begin position="922"/>
        <end position="1200"/>
    </location>
</feature>
<feature type="region of interest" description="C-terminal hotdog fold" evidence="7">
    <location>
        <begin position="1059"/>
        <end position="1200"/>
    </location>
</feature>
<keyword evidence="13" id="KW-1185">Reference proteome</keyword>
<evidence type="ECO:0000256" key="2">
    <source>
        <dbReference type="ARBA" id="ARBA00022553"/>
    </source>
</evidence>
<evidence type="ECO:0000256" key="1">
    <source>
        <dbReference type="ARBA" id="ARBA00022450"/>
    </source>
</evidence>
<reference evidence="12 13" key="1">
    <citation type="submission" date="2021-01" db="EMBL/GenBank/DDBJ databases">
        <title>Whole genome shotgun sequence of Microbispora amethystogenes NBRC 101907.</title>
        <authorList>
            <person name="Komaki H."/>
            <person name="Tamura T."/>
        </authorList>
    </citation>
    <scope>NUCLEOTIDE SEQUENCE [LARGE SCALE GENOMIC DNA]</scope>
    <source>
        <strain evidence="12 13">NBRC 101907</strain>
    </source>
</reference>
<dbReference type="PROSITE" id="PS00012">
    <property type="entry name" value="PHOSPHOPANTETHEINE"/>
    <property type="match status" value="1"/>
</dbReference>
<dbReference type="InterPro" id="IPR011032">
    <property type="entry name" value="GroES-like_sf"/>
</dbReference>
<dbReference type="Gene3D" id="3.40.50.720">
    <property type="entry name" value="NAD(P)-binding Rossmann-like Domain"/>
    <property type="match status" value="3"/>
</dbReference>
<dbReference type="SUPFAM" id="SSF55048">
    <property type="entry name" value="Probable ACP-binding domain of malonyl-CoA ACP transacylase"/>
    <property type="match status" value="1"/>
</dbReference>
<dbReference type="EMBL" id="BOOB01000019">
    <property type="protein sequence ID" value="GIH32932.1"/>
    <property type="molecule type" value="Genomic_DNA"/>
</dbReference>
<dbReference type="SMART" id="SM00829">
    <property type="entry name" value="PKS_ER"/>
    <property type="match status" value="1"/>
</dbReference>
<dbReference type="Pfam" id="PF08242">
    <property type="entry name" value="Methyltransf_12"/>
    <property type="match status" value="1"/>
</dbReference>
<dbReference type="InterPro" id="IPR020843">
    <property type="entry name" value="ER"/>
</dbReference>
<gene>
    <name evidence="12" type="ORF">Mam01_30960</name>
</gene>
<name>A0ABQ4FDM1_9ACTN</name>
<dbReference type="Gene3D" id="3.30.70.3290">
    <property type="match status" value="1"/>
</dbReference>
<evidence type="ECO:0000256" key="6">
    <source>
        <dbReference type="ARBA" id="ARBA00023315"/>
    </source>
</evidence>
<dbReference type="InterPro" id="IPR057326">
    <property type="entry name" value="KR_dom"/>
</dbReference>
<dbReference type="Gene3D" id="3.90.180.10">
    <property type="entry name" value="Medium-chain alcohol dehydrogenases, catalytic domain"/>
    <property type="match status" value="1"/>
</dbReference>
<evidence type="ECO:0000256" key="4">
    <source>
        <dbReference type="ARBA" id="ARBA00022857"/>
    </source>
</evidence>
<dbReference type="PROSITE" id="PS00606">
    <property type="entry name" value="KS3_1"/>
    <property type="match status" value="1"/>
</dbReference>
<dbReference type="SMART" id="SM00826">
    <property type="entry name" value="PKS_DH"/>
    <property type="match status" value="1"/>
</dbReference>
<keyword evidence="2" id="KW-0597">Phosphoprotein</keyword>
<dbReference type="SUPFAM" id="SSF53901">
    <property type="entry name" value="Thiolase-like"/>
    <property type="match status" value="1"/>
</dbReference>
<feature type="active site" description="Proton donor; for dehydratase activity" evidence="7">
    <location>
        <position position="1117"/>
    </location>
</feature>
<keyword evidence="4" id="KW-0521">NADP</keyword>
<dbReference type="Pfam" id="PF00107">
    <property type="entry name" value="ADH_zinc_N"/>
    <property type="match status" value="1"/>
</dbReference>
<dbReference type="SMART" id="SM00822">
    <property type="entry name" value="PKS_KR"/>
    <property type="match status" value="1"/>
</dbReference>
<dbReference type="PROSITE" id="PS50075">
    <property type="entry name" value="CARRIER"/>
    <property type="match status" value="1"/>
</dbReference>
<evidence type="ECO:0000313" key="12">
    <source>
        <dbReference type="EMBL" id="GIH32932.1"/>
    </source>
</evidence>
<dbReference type="Proteomes" id="UP000651728">
    <property type="component" value="Unassembled WGS sequence"/>
</dbReference>
<dbReference type="Pfam" id="PF14765">
    <property type="entry name" value="PS-DH"/>
    <property type="match status" value="1"/>
</dbReference>
<dbReference type="InterPro" id="IPR029063">
    <property type="entry name" value="SAM-dependent_MTases_sf"/>
</dbReference>
<dbReference type="InterPro" id="IPR013217">
    <property type="entry name" value="Methyltransf_12"/>
</dbReference>
<dbReference type="RefSeq" id="WP_204285992.1">
    <property type="nucleotide sequence ID" value="NZ_BAABEJ010000011.1"/>
</dbReference>
<feature type="domain" description="Carrier" evidence="9">
    <location>
        <begin position="2572"/>
        <end position="2647"/>
    </location>
</feature>
<dbReference type="InterPro" id="IPR049900">
    <property type="entry name" value="PKS_mFAS_DH"/>
</dbReference>
<dbReference type="SUPFAM" id="SSF53335">
    <property type="entry name" value="S-adenosyl-L-methionine-dependent methyltransferases"/>
    <property type="match status" value="1"/>
</dbReference>
<keyword evidence="3" id="KW-0808">Transferase</keyword>
<dbReference type="Gene3D" id="3.40.50.150">
    <property type="entry name" value="Vaccinia Virus protein VP39"/>
    <property type="match status" value="1"/>
</dbReference>
<evidence type="ECO:0000313" key="13">
    <source>
        <dbReference type="Proteomes" id="UP000651728"/>
    </source>
</evidence>
<dbReference type="PANTHER" id="PTHR43775">
    <property type="entry name" value="FATTY ACID SYNTHASE"/>
    <property type="match status" value="1"/>
</dbReference>
<dbReference type="InterPro" id="IPR013968">
    <property type="entry name" value="PKS_KR"/>
</dbReference>
<dbReference type="InterPro" id="IPR042104">
    <property type="entry name" value="PKS_dehydratase_sf"/>
</dbReference>
<evidence type="ECO:0000256" key="7">
    <source>
        <dbReference type="PROSITE-ProRule" id="PRU01363"/>
    </source>
</evidence>
<dbReference type="InterPro" id="IPR016036">
    <property type="entry name" value="Malonyl_transacylase_ACP-bd"/>
</dbReference>
<feature type="domain" description="Ketosynthase family 3 (KS3)" evidence="10">
    <location>
        <begin position="14"/>
        <end position="439"/>
    </location>
</feature>
<dbReference type="SUPFAM" id="SSF50129">
    <property type="entry name" value="GroES-like"/>
    <property type="match status" value="1"/>
</dbReference>
<dbReference type="InterPro" id="IPR014031">
    <property type="entry name" value="Ketoacyl_synth_C"/>
</dbReference>
<dbReference type="InterPro" id="IPR049552">
    <property type="entry name" value="PKS_DH_N"/>
</dbReference>
<dbReference type="PROSITE" id="PS52004">
    <property type="entry name" value="KS3_2"/>
    <property type="match status" value="1"/>
</dbReference>
<protein>
    <recommendedName>
        <fullName evidence="14">Type I polyketide synthase</fullName>
    </recommendedName>
</protein>
<dbReference type="SUPFAM" id="SSF52151">
    <property type="entry name" value="FabD/lysophospholipase-like"/>
    <property type="match status" value="1"/>
</dbReference>
<dbReference type="InterPro" id="IPR001227">
    <property type="entry name" value="Ac_transferase_dom_sf"/>
</dbReference>
<dbReference type="SMART" id="SM00823">
    <property type="entry name" value="PKS_PP"/>
    <property type="match status" value="1"/>
</dbReference>
<dbReference type="PANTHER" id="PTHR43775:SF37">
    <property type="entry name" value="SI:DKEY-61P9.11"/>
    <property type="match status" value="1"/>
</dbReference>
<dbReference type="InterPro" id="IPR049551">
    <property type="entry name" value="PKS_DH_C"/>
</dbReference>
<dbReference type="InterPro" id="IPR016035">
    <property type="entry name" value="Acyl_Trfase/lysoPLipase"/>
</dbReference>
<dbReference type="SUPFAM" id="SSF51735">
    <property type="entry name" value="NAD(P)-binding Rossmann-fold domains"/>
    <property type="match status" value="3"/>
</dbReference>
<dbReference type="Pfam" id="PF02801">
    <property type="entry name" value="Ketoacyl-synt_C"/>
    <property type="match status" value="1"/>
</dbReference>
<dbReference type="InterPro" id="IPR016039">
    <property type="entry name" value="Thiolase-like"/>
</dbReference>
<dbReference type="InterPro" id="IPR036736">
    <property type="entry name" value="ACP-like_sf"/>
</dbReference>
<feature type="active site" description="Proton acceptor; for dehydratase activity" evidence="7">
    <location>
        <position position="951"/>
    </location>
</feature>
<accession>A0ABQ4FDM1</accession>
<evidence type="ECO:0000256" key="8">
    <source>
        <dbReference type="SAM" id="MobiDB-lite"/>
    </source>
</evidence>
<dbReference type="Gene3D" id="3.40.366.10">
    <property type="entry name" value="Malonyl-Coenzyme A Acyl Carrier Protein, domain 2"/>
    <property type="match status" value="1"/>
</dbReference>
<sequence>MSADDPTAEQAWPEHAAAVVGVGCRLPGGIADLDGLWQALRQGADLVGRIPPSRFEADRFVDDTTPRPNRSYTRAGAFLDEDVTAFDAAYFGISPKEAASMDPQQRLLLEMAVEALDDAGIDPAVLAGTDTGVFVGISDPAYGTMQALEPGALGPYSMSGGTLSIAANRLSHFFDLRGPSMSIDTACSSSLTAVERAWRSLAEGSSRVALAGGVNLLLGPGPFIGFSQASMLSPTGRCRAFSADADGFVRAEGGGVVVLKRLADAIADGDRIHGVVVGAATNNDGRTRGLALPNADAQEALLRQVYATAGVGPDEIAYVEAHGTGTQAGDPAECRALGRALGTRRTRGALPIGSVKSNLGHLEPASGMPGLFKALLVLRHRMIPPSLHAATLNPRIDFDALGLSVATEPRPLDGAGERPVVGVNSFGFGGANAHVALAAPPVPGPYGTEQAGALPVVVSARSRPALREAVERTAAHLASLDERDFYHAAYTATRRRGGHRHRAVVLAGTAGAAARALARLVDAPEPATPAGSSDRPTVGGRLGAGDAAVAESEAVEHGRVAFVFSGNGSQWAGMGADLLSDGDFRSAVEAVDAELSDRLGWSVIEELSLPAERSRLSATEVAQPLLFAVQAGLVEMLGAAGVRPGAVFGHSVGEVAAAYTAGALSLAQAAQVISERGVAQSITRGRGRMAALGLPETAARQVLAGYPDLELAAVNSDRDVTIAGPDGSLKSLGEDLSSRRIFFRELDLDYAFHSGAMDPARQPLADGLAGLRPGPVRVPLVSTVTGDLVRGEELDATYWWRNVREPVRFAAAAERVLGDGFDVLLEIGPHPVLRSYLRRISGAARVRAAVVATLRRDEPGPARVRRAVAELVAAGARLDWDRYFPRPGAVRSLPAYPWQRERHWIGGPHTWVRTDVDTTIQHPLLGQRLPVLDPTWQGEIDRVRVPWVADHRAGGAAVMPATGYVEMAVAAARLALPDAAEAVEVDRVDISRAMVVPSQAAADPVWAQTSLCAETGVVTVASAGRQSEQPREHFRARVRPLLRPVPPPLDVAALRARIGTPVDVPGYYARAAEGQMVWGPEFQVLTELWMGEREVLGAYSCPEQGQGRYQMHPVVLDSALQAGVLWLVESLRSGRGYMPAAIGSVRLWGTPSAQGLVYVRERSSSAEEVCWDLVVADGDGRIAAEVEGCRLRRMPGVHVTPVTRWETALRAAPRADAPAEPWPAPGPGEILSGAAERIDRLRSAWHELDYPRYAARLEEVFARTLAGALGELSAESGGGVSDGRPIGVEDLIEACPEAHHRRMLHAALPLLERHGLSERPASGGTGPTPPDANPSGPRGADQDSDRDADQNSDGDAHRDPHHDLNRDLNRNLIRDLHRDLLTRGAAFAAQSALTVRVGRCLPELLAGRRTGSEVLGSGGGQELIEQFHDIGPVNLFTNRITRALVEQIVRRWPADRPLRVLEAGAGTGGTTAMLLPVLPAERTRYLVTDVAEAALTRLRQRFTGFDFVDYAVLDLDADPVGQGVTAGGFDLVVAANSLHLARDLPAALRHLSALLVPGGQLLVAEPHRVGTLLPFLGVQEEFWDFTDRHLRPRSPLLSREEWPQVLAEAGYTEVVQTGDDDERAAGDFSVMLATATGTPAAVQAVPDAADGAAATAKGTAATTPRVPAVDECAPVTMEGGADTAHDVPAASEAAPAALHDVPDAAGTWILAGEDGTGALTAELGALLRSRGGDVLHSPLSDDPDHWADHFPPTAETVTIAVVLGGTDDTEPKATIGTEPEATGGIEPKATIGIEPEATGGTEPKETGNSEPEASDNTDSKAAVERITRRAAALRAVALACEQLPEHVTATVWLVVRPCGALPEPHLTDVRLHPEDAATWGTTRSLGNEQPRPAIRRLCLHPTGDAARDAGRLAAELLAPDEEDEILLTRRGRFVPRLLEPGEHGRDLAVGSGGAYRLKVCDPGLSYTLAWEEIPMPEPEPDEVVVEVRAIGLNYRDVMQAVNLLPAEAVEAVFGGHELGLECAGIVTTVGAGVTDIRPGDRVMAAGPVGFASHARVKAWVAVPLPEGMTFTEAATMPMAFATAHHSLGYCARVRAGETILVHGGAGGVGLAALQYARHHGARVIATAGTAAKRDLLLAMGADHVLDSRSLHFAEQVRELTGGRGVDIVLNSLAGEAITRGMECLRHGGRFIELGKRDIYQNRSLLLRPFSDNLAFHGVDIGTLMWKAPELMADSTAQAAPLYRTGRFRPLPHTVFPAARVADAFAMMRHSRHIGKVVVSFDPRDEPVTVRPQRTAPRLDPEGTYLVTGGLGGFGAATAHRLAQRGARHLALVGRRGAETPDAPALLAELERSGVEVRVYAADVADRDAMRRVLRDLDGGGHPLRGVVHAAMHLDDGLLADIGDDRIRAVLRPKVAGAMVLDELTRDLPLDLFVMYSSLTTVGNIGQTSYVAANLFLEALARRRRREGLPALTACLGALAETGVLTRGRQGEALAKAGIPPMPPARALDAVEAMLGEHADVAMVGRCDWGRLRQVLPGLRRPWLSLVLPPGAEEQGPDLPSLLAEMSYEQGYAYVTEQITRLLSTVMLVPADQIARDRRLDEYGLDSLMATELLTSIRGRFGIDIPPMELMRGGGTVADIASSILMRLGPRGEQRPAAAGPRTGQPV</sequence>
<dbReference type="InterPro" id="IPR013154">
    <property type="entry name" value="ADH-like_N"/>
</dbReference>
<dbReference type="Pfam" id="PF08659">
    <property type="entry name" value="KR"/>
    <property type="match status" value="1"/>
</dbReference>
<dbReference type="InterPro" id="IPR009081">
    <property type="entry name" value="PP-bd_ACP"/>
</dbReference>
<dbReference type="SUPFAM" id="SSF47336">
    <property type="entry name" value="ACP-like"/>
    <property type="match status" value="1"/>
</dbReference>
<dbReference type="InterPro" id="IPR020806">
    <property type="entry name" value="PKS_PP-bd"/>
</dbReference>
<dbReference type="InterPro" id="IPR020841">
    <property type="entry name" value="PKS_Beta-ketoAc_synthase_dom"/>
</dbReference>